<comment type="function">
    <text evidence="6">Together with LptD, is involved in the assembly of lipopolysaccharide (LPS) at the surface of the outer membrane. Required for the proper assembly of LptD. Binds LPS and may serve as the LPS recognition site at the outer membrane.</text>
</comment>
<dbReference type="RefSeq" id="WP_058452312.1">
    <property type="nucleotide sequence ID" value="NZ_CAAAIB010000011.1"/>
</dbReference>
<comment type="subunit">
    <text evidence="6">Component of the lipopolysaccharide transport and assembly complex. Interacts with LptD.</text>
</comment>
<dbReference type="HAMAP" id="MF_01186">
    <property type="entry name" value="LPS_assembly_LptE"/>
    <property type="match status" value="1"/>
</dbReference>
<name>A0A0W0W1W8_9GAMM</name>
<keyword evidence="4 6" id="KW-0998">Cell outer membrane</keyword>
<dbReference type="PANTHER" id="PTHR38098">
    <property type="entry name" value="LPS-ASSEMBLY LIPOPROTEIN LPTE"/>
    <property type="match status" value="1"/>
</dbReference>
<dbReference type="GO" id="GO:0001530">
    <property type="term" value="F:lipopolysaccharide binding"/>
    <property type="evidence" value="ECO:0007669"/>
    <property type="project" value="TreeGrafter"/>
</dbReference>
<feature type="transmembrane region" description="Helical" evidence="7">
    <location>
        <begin position="6"/>
        <end position="24"/>
    </location>
</feature>
<dbReference type="STRING" id="466.Lmac_1542"/>
<dbReference type="GO" id="GO:1990351">
    <property type="term" value="C:transporter complex"/>
    <property type="evidence" value="ECO:0007669"/>
    <property type="project" value="TreeGrafter"/>
</dbReference>
<dbReference type="PATRIC" id="fig|466.6.peg.1624"/>
<dbReference type="InterPro" id="IPR007485">
    <property type="entry name" value="LPS_assembly_LptE"/>
</dbReference>
<dbReference type="GO" id="GO:0009279">
    <property type="term" value="C:cell outer membrane"/>
    <property type="evidence" value="ECO:0007669"/>
    <property type="project" value="UniProtKB-SubCell"/>
</dbReference>
<reference evidence="8 9" key="1">
    <citation type="submission" date="2015-11" db="EMBL/GenBank/DDBJ databases">
        <title>Genomic analysis of 38 Legionella species identifies large and diverse effector repertoires.</title>
        <authorList>
            <person name="Burstein D."/>
            <person name="Amaro F."/>
            <person name="Zusman T."/>
            <person name="Lifshitz Z."/>
            <person name="Cohen O."/>
            <person name="Gilbert J.A."/>
            <person name="Pupko T."/>
            <person name="Shuman H.A."/>
            <person name="Segal G."/>
        </authorList>
    </citation>
    <scope>NUCLEOTIDE SEQUENCE [LARGE SCALE GENOMIC DNA]</scope>
    <source>
        <strain evidence="8 9">PX-1-G2-E2</strain>
    </source>
</reference>
<comment type="similarity">
    <text evidence="6">Belongs to the LptE lipoprotein family.</text>
</comment>
<protein>
    <recommendedName>
        <fullName evidence="6">LPS-assembly lipoprotein LptE</fullName>
    </recommendedName>
</protein>
<evidence type="ECO:0000256" key="1">
    <source>
        <dbReference type="ARBA" id="ARBA00022729"/>
    </source>
</evidence>
<dbReference type="Pfam" id="PF04390">
    <property type="entry name" value="LptE"/>
    <property type="match status" value="1"/>
</dbReference>
<keyword evidence="9" id="KW-1185">Reference proteome</keyword>
<keyword evidence="2 6" id="KW-0472">Membrane</keyword>
<accession>A0A0W0W1W8</accession>
<dbReference type="Gene3D" id="3.30.160.150">
    <property type="entry name" value="Lipoprotein like domain"/>
    <property type="match status" value="1"/>
</dbReference>
<dbReference type="Proteomes" id="UP000054908">
    <property type="component" value="Unassembled WGS sequence"/>
</dbReference>
<evidence type="ECO:0000256" key="2">
    <source>
        <dbReference type="ARBA" id="ARBA00023136"/>
    </source>
</evidence>
<keyword evidence="1 6" id="KW-0732">Signal</keyword>
<dbReference type="AlphaFoldDB" id="A0A0W0W1W8"/>
<dbReference type="OrthoDB" id="7349153at2"/>
<keyword evidence="7" id="KW-0812">Transmembrane</keyword>
<keyword evidence="3 6" id="KW-0564">Palmitate</keyword>
<keyword evidence="7" id="KW-1133">Transmembrane helix</keyword>
<dbReference type="GO" id="GO:0015920">
    <property type="term" value="P:lipopolysaccharide transport"/>
    <property type="evidence" value="ECO:0007669"/>
    <property type="project" value="TreeGrafter"/>
</dbReference>
<keyword evidence="5 6" id="KW-0449">Lipoprotein</keyword>
<dbReference type="GO" id="GO:0043165">
    <property type="term" value="P:Gram-negative-bacterium-type cell outer membrane assembly"/>
    <property type="evidence" value="ECO:0007669"/>
    <property type="project" value="UniProtKB-UniRule"/>
</dbReference>
<dbReference type="PANTHER" id="PTHR38098:SF1">
    <property type="entry name" value="LPS-ASSEMBLY LIPOPROTEIN LPTE"/>
    <property type="match status" value="1"/>
</dbReference>
<evidence type="ECO:0000313" key="8">
    <source>
        <dbReference type="EMBL" id="KTD26174.1"/>
    </source>
</evidence>
<evidence type="ECO:0000313" key="9">
    <source>
        <dbReference type="Proteomes" id="UP000054908"/>
    </source>
</evidence>
<evidence type="ECO:0000256" key="6">
    <source>
        <dbReference type="HAMAP-Rule" id="MF_01186"/>
    </source>
</evidence>
<dbReference type="EMBL" id="LNYL01000041">
    <property type="protein sequence ID" value="KTD26174.1"/>
    <property type="molecule type" value="Genomic_DNA"/>
</dbReference>
<evidence type="ECO:0000256" key="5">
    <source>
        <dbReference type="ARBA" id="ARBA00023288"/>
    </source>
</evidence>
<comment type="caution">
    <text evidence="8">The sequence shown here is derived from an EMBL/GenBank/DDBJ whole genome shotgun (WGS) entry which is preliminary data.</text>
</comment>
<organism evidence="8 9">
    <name type="scientific">Legionella maceachernii</name>
    <dbReference type="NCBI Taxonomy" id="466"/>
    <lineage>
        <taxon>Bacteria</taxon>
        <taxon>Pseudomonadati</taxon>
        <taxon>Pseudomonadota</taxon>
        <taxon>Gammaproteobacteria</taxon>
        <taxon>Legionellales</taxon>
        <taxon>Legionellaceae</taxon>
        <taxon>Legionella</taxon>
    </lineage>
</organism>
<sequence>MLKHYFIIAITALLIGCGFHLRGLNDMPAWLNGHSMAIVIENAHRDLGPMLKDQLESYKVRVMPNPTQADYVLIIEADGIQQQITSVAASTAPRQYQLIYDVQFTVVKAKGGVIIPSTRVFVTRQLTVNSNRILGSNLEEAQISYEMRREAAMQIMNRVGRGSKNLGVAPTTTSPVG</sequence>
<evidence type="ECO:0000256" key="3">
    <source>
        <dbReference type="ARBA" id="ARBA00023139"/>
    </source>
</evidence>
<evidence type="ECO:0000256" key="4">
    <source>
        <dbReference type="ARBA" id="ARBA00023237"/>
    </source>
</evidence>
<comment type="subcellular location">
    <subcellularLocation>
        <location evidence="6">Cell outer membrane</location>
        <topology evidence="6">Lipid-anchor</topology>
    </subcellularLocation>
</comment>
<dbReference type="PROSITE" id="PS51257">
    <property type="entry name" value="PROKAR_LIPOPROTEIN"/>
    <property type="match status" value="1"/>
</dbReference>
<proteinExistence type="inferred from homology"/>
<evidence type="ECO:0000256" key="7">
    <source>
        <dbReference type="SAM" id="Phobius"/>
    </source>
</evidence>
<gene>
    <name evidence="8" type="primary">rlpB</name>
    <name evidence="6" type="synonym">lptE</name>
    <name evidence="8" type="ORF">Lmac_1542</name>
</gene>